<keyword evidence="2" id="KW-0539">Nucleus</keyword>
<dbReference type="PANTHER" id="PTHR37534">
    <property type="entry name" value="TRANSCRIPTIONAL ACTIVATOR PROTEIN UGA3"/>
    <property type="match status" value="1"/>
</dbReference>
<dbReference type="GO" id="GO:0008270">
    <property type="term" value="F:zinc ion binding"/>
    <property type="evidence" value="ECO:0007669"/>
    <property type="project" value="InterPro"/>
</dbReference>
<dbReference type="PROSITE" id="PS50048">
    <property type="entry name" value="ZN2_CY6_FUNGAL_2"/>
    <property type="match status" value="1"/>
</dbReference>
<dbReference type="GO" id="GO:0045944">
    <property type="term" value="P:positive regulation of transcription by RNA polymerase II"/>
    <property type="evidence" value="ECO:0007669"/>
    <property type="project" value="TreeGrafter"/>
</dbReference>
<protein>
    <recommendedName>
        <fullName evidence="4">Zn(2)-C6 fungal-type domain-containing protein</fullName>
    </recommendedName>
</protein>
<dbReference type="EMBL" id="CABFNP030000619">
    <property type="protein sequence ID" value="CAI6061403.1"/>
    <property type="molecule type" value="Genomic_DNA"/>
</dbReference>
<dbReference type="Pfam" id="PF00172">
    <property type="entry name" value="Zn_clus"/>
    <property type="match status" value="1"/>
</dbReference>
<dbReference type="Pfam" id="PF11951">
    <property type="entry name" value="Fungal_trans_2"/>
    <property type="match status" value="1"/>
</dbReference>
<feature type="compositionally biased region" description="Basic and acidic residues" evidence="3">
    <location>
        <begin position="84"/>
        <end position="96"/>
    </location>
</feature>
<evidence type="ECO:0000259" key="4">
    <source>
        <dbReference type="PROSITE" id="PS50048"/>
    </source>
</evidence>
<evidence type="ECO:0000313" key="6">
    <source>
        <dbReference type="Proteomes" id="UP001160390"/>
    </source>
</evidence>
<feature type="domain" description="Zn(2)-C6 fungal-type" evidence="4">
    <location>
        <begin position="26"/>
        <end position="56"/>
    </location>
</feature>
<evidence type="ECO:0000256" key="2">
    <source>
        <dbReference type="ARBA" id="ARBA00023242"/>
    </source>
</evidence>
<comment type="subcellular location">
    <subcellularLocation>
        <location evidence="1">Nucleus</location>
    </subcellularLocation>
</comment>
<dbReference type="SUPFAM" id="SSF57701">
    <property type="entry name" value="Zn2/Cys6 DNA-binding domain"/>
    <property type="match status" value="1"/>
</dbReference>
<dbReference type="GO" id="GO:0000976">
    <property type="term" value="F:transcription cis-regulatory region binding"/>
    <property type="evidence" value="ECO:0007669"/>
    <property type="project" value="TreeGrafter"/>
</dbReference>
<dbReference type="SMART" id="SM00066">
    <property type="entry name" value="GAL4"/>
    <property type="match status" value="1"/>
</dbReference>
<name>A0AA35PUB4_9HYPO</name>
<dbReference type="InterPro" id="IPR021858">
    <property type="entry name" value="Fun_TF"/>
</dbReference>
<dbReference type="PANTHER" id="PTHR37534:SF49">
    <property type="entry name" value="LYSINE BIOSYNTHESIS REGULATORY PROTEIN LYS14"/>
    <property type="match status" value="1"/>
</dbReference>
<reference evidence="5" key="1">
    <citation type="submission" date="2023-01" db="EMBL/GenBank/DDBJ databases">
        <authorList>
            <person name="Piombo E."/>
        </authorList>
    </citation>
    <scope>NUCLEOTIDE SEQUENCE</scope>
</reference>
<dbReference type="GO" id="GO:0000981">
    <property type="term" value="F:DNA-binding transcription factor activity, RNA polymerase II-specific"/>
    <property type="evidence" value="ECO:0007669"/>
    <property type="project" value="InterPro"/>
</dbReference>
<sequence length="699" mass="78053">MQNLLHAPDKPSTSESNPRGSRTRTGCWSCRARGVKCDEQRPKCQKCRKLDLTCQYGVRLQWVEDSIARGICHGRQGVWSSDSGKQRRQDTSREYSVKVPSDALSPQPSPTRFFFVNTSVDDIEFYAASQSQTHHSAEALLLSLRDQGGNRDLWELEDTNSSGNYGRQPVVGLSSEELLKLLQRSFSYQWKLPNLHAQPSAGLVRPLDDYDGYILRFYDIDVCARTTLLDDKSYNPLRFAVLPMISFSDTVLSAVLAISATKLAHNDPRFRAKALRHRQEVISNLAKSLQTVNQQLINYLEALVSVIVLCWCDISDRCQPSWTNHLMGISLLLDACPDDASEDPYAMKLIQFCRQYFVYHTVMAKATFSIDGFIPNSRSALSKYLGQTGIVVTSEVSSPEEHFSRLVLEPAKTDHEPQQGSAQIGAGLLAKGVHPDQIELHQGFSNTLLILINRISDLVDMKKPPEGGRSNNETIRQLNTALENLVQVPPKEASQNPIIEADEEGGTTKSPIPDASSAPRLETIRATAEANRLAALIFLDDTCSLHFPDIVPACRRRRHEYIQEIFSLVEVVCGTQPVTAALPIWPMFIAGCSITNEDDRVKFLSILEKFQWERLFGSVAAACTVVENVWRRRDLSSDETSRKSTSTSQSSTRADVKKGKNEERREGLTPAQPGSHAVKMRYPWESAMFMSGGSILSLT</sequence>
<evidence type="ECO:0000256" key="1">
    <source>
        <dbReference type="ARBA" id="ARBA00004123"/>
    </source>
</evidence>
<feature type="compositionally biased region" description="Polar residues" evidence="3">
    <location>
        <begin position="11"/>
        <end position="25"/>
    </location>
</feature>
<feature type="region of interest" description="Disordered" evidence="3">
    <location>
        <begin position="636"/>
        <end position="675"/>
    </location>
</feature>
<dbReference type="InterPro" id="IPR036864">
    <property type="entry name" value="Zn2-C6_fun-type_DNA-bd_sf"/>
</dbReference>
<evidence type="ECO:0000313" key="5">
    <source>
        <dbReference type="EMBL" id="CAI6061403.1"/>
    </source>
</evidence>
<feature type="compositionally biased region" description="Basic and acidic residues" evidence="3">
    <location>
        <begin position="654"/>
        <end position="667"/>
    </location>
</feature>
<organism evidence="5 6">
    <name type="scientific">Clonostachys chloroleuca</name>
    <dbReference type="NCBI Taxonomy" id="1926264"/>
    <lineage>
        <taxon>Eukaryota</taxon>
        <taxon>Fungi</taxon>
        <taxon>Dikarya</taxon>
        <taxon>Ascomycota</taxon>
        <taxon>Pezizomycotina</taxon>
        <taxon>Sordariomycetes</taxon>
        <taxon>Hypocreomycetidae</taxon>
        <taxon>Hypocreales</taxon>
        <taxon>Bionectriaceae</taxon>
        <taxon>Clonostachys</taxon>
    </lineage>
</organism>
<dbReference type="InterPro" id="IPR001138">
    <property type="entry name" value="Zn2Cys6_DnaBD"/>
</dbReference>
<keyword evidence="6" id="KW-1185">Reference proteome</keyword>
<comment type="caution">
    <text evidence="5">The sequence shown here is derived from an EMBL/GenBank/DDBJ whole genome shotgun (WGS) entry which is preliminary data.</text>
</comment>
<gene>
    <name evidence="5" type="ORF">CCHLO57077_00011743</name>
</gene>
<dbReference type="Gene3D" id="4.10.240.10">
    <property type="entry name" value="Zn(2)-C6 fungal-type DNA-binding domain"/>
    <property type="match status" value="1"/>
</dbReference>
<evidence type="ECO:0000256" key="3">
    <source>
        <dbReference type="SAM" id="MobiDB-lite"/>
    </source>
</evidence>
<dbReference type="GO" id="GO:0005634">
    <property type="term" value="C:nucleus"/>
    <property type="evidence" value="ECO:0007669"/>
    <property type="project" value="UniProtKB-SubCell"/>
</dbReference>
<dbReference type="AlphaFoldDB" id="A0AA35PUB4"/>
<feature type="region of interest" description="Disordered" evidence="3">
    <location>
        <begin position="78"/>
        <end position="104"/>
    </location>
</feature>
<feature type="compositionally biased region" description="Low complexity" evidence="3">
    <location>
        <begin position="643"/>
        <end position="652"/>
    </location>
</feature>
<dbReference type="Proteomes" id="UP001160390">
    <property type="component" value="Unassembled WGS sequence"/>
</dbReference>
<accession>A0AA35PUB4</accession>
<proteinExistence type="predicted"/>
<dbReference type="CDD" id="cd00067">
    <property type="entry name" value="GAL4"/>
    <property type="match status" value="1"/>
</dbReference>
<feature type="region of interest" description="Disordered" evidence="3">
    <location>
        <begin position="1"/>
        <end position="25"/>
    </location>
</feature>